<reference evidence="2 3" key="1">
    <citation type="submission" date="2020-08" db="EMBL/GenBank/DDBJ databases">
        <title>Bridging the membrane lipid divide: bacteria of the FCB group superphylum have the potential to synthesize archaeal ether lipids.</title>
        <authorList>
            <person name="Villanueva L."/>
            <person name="Von Meijenfeldt F.A.B."/>
            <person name="Westbye A.B."/>
            <person name="Yadav S."/>
            <person name="Hopmans E.C."/>
            <person name="Dutilh B.E."/>
            <person name="Sinninghe Damste J.S."/>
        </authorList>
    </citation>
    <scope>NUCLEOTIDE SEQUENCE [LARGE SCALE GENOMIC DNA]</scope>
    <source>
        <strain evidence="2">NIOZ-UU30</strain>
    </source>
</reference>
<dbReference type="Gene3D" id="3.30.2310.20">
    <property type="entry name" value="RelE-like"/>
    <property type="match status" value="1"/>
</dbReference>
<protein>
    <submittedName>
        <fullName evidence="2">Type II toxin-antitoxin system RelE/ParE family toxin</fullName>
    </submittedName>
</protein>
<dbReference type="InterPro" id="IPR052747">
    <property type="entry name" value="TA_system_RelE_toxin"/>
</dbReference>
<keyword evidence="1" id="KW-1277">Toxin-antitoxin system</keyword>
<dbReference type="Pfam" id="PF05016">
    <property type="entry name" value="ParE_toxin"/>
    <property type="match status" value="1"/>
</dbReference>
<organism evidence="2 3">
    <name type="scientific">Candidatus Desulfatibia profunda</name>
    <dbReference type="NCBI Taxonomy" id="2841695"/>
    <lineage>
        <taxon>Bacteria</taxon>
        <taxon>Pseudomonadati</taxon>
        <taxon>Thermodesulfobacteriota</taxon>
        <taxon>Desulfobacteria</taxon>
        <taxon>Desulfobacterales</taxon>
        <taxon>Desulfobacterales incertae sedis</taxon>
        <taxon>Candidatus Desulfatibia</taxon>
    </lineage>
</organism>
<dbReference type="EMBL" id="JACNJH010000257">
    <property type="protein sequence ID" value="MBC8363122.1"/>
    <property type="molecule type" value="Genomic_DNA"/>
</dbReference>
<evidence type="ECO:0000313" key="2">
    <source>
        <dbReference type="EMBL" id="MBC8363122.1"/>
    </source>
</evidence>
<evidence type="ECO:0000256" key="1">
    <source>
        <dbReference type="ARBA" id="ARBA00022649"/>
    </source>
</evidence>
<dbReference type="SUPFAM" id="SSF143011">
    <property type="entry name" value="RelE-like"/>
    <property type="match status" value="1"/>
</dbReference>
<dbReference type="Proteomes" id="UP000603434">
    <property type="component" value="Unassembled WGS sequence"/>
</dbReference>
<dbReference type="NCBIfam" id="TIGR02385">
    <property type="entry name" value="RelE_StbE"/>
    <property type="match status" value="1"/>
</dbReference>
<accession>A0A8J6NMY1</accession>
<dbReference type="PANTHER" id="PTHR38813:SF1">
    <property type="entry name" value="TOXIN RELE1-RELATED"/>
    <property type="match status" value="1"/>
</dbReference>
<gene>
    <name evidence="2" type="ORF">H8E23_17190</name>
</gene>
<comment type="caution">
    <text evidence="2">The sequence shown here is derived from an EMBL/GenBank/DDBJ whole genome shotgun (WGS) entry which is preliminary data.</text>
</comment>
<sequence>MKYRIEVKRSAAKAFKKIPKPDQKRISKAIDNLAENLPNPDTTKMKGNNPFYKIRVGDYRIVYEIQDDVLLILIIKIGHRKDIYRNLT</sequence>
<name>A0A8J6NMY1_9BACT</name>
<dbReference type="AlphaFoldDB" id="A0A8J6NMY1"/>
<dbReference type="InterPro" id="IPR035093">
    <property type="entry name" value="RelE/ParE_toxin_dom_sf"/>
</dbReference>
<dbReference type="PANTHER" id="PTHR38813">
    <property type="match status" value="1"/>
</dbReference>
<evidence type="ECO:0000313" key="3">
    <source>
        <dbReference type="Proteomes" id="UP000603434"/>
    </source>
</evidence>
<dbReference type="InterPro" id="IPR007712">
    <property type="entry name" value="RelE/ParE_toxin"/>
</dbReference>
<proteinExistence type="predicted"/>